<proteinExistence type="predicted"/>
<evidence type="ECO:0000313" key="2">
    <source>
        <dbReference type="Proteomes" id="UP001275084"/>
    </source>
</evidence>
<sequence>MEKSAGARFEVRFDGELAERSATRLQVSLALDWVWALHRLTVSRGSGAARRARPDRKTLRIDPVLVVWARTCVHWRALGLLWCLDIYISSAVSCRPGNYPPKQSIPWCLKHPNPTVPRHRCWIWLGDIHLPGIVGTCLLGNACDTRTYVTEVTFITQGAWSTADCSEGQGGIQELFSLSSSLRNIRGNLVRGDYAENINEFVDGWHGKMRARV</sequence>
<evidence type="ECO:0000313" key="1">
    <source>
        <dbReference type="EMBL" id="KAK3357764.1"/>
    </source>
</evidence>
<organism evidence="1 2">
    <name type="scientific">Lasiosphaeria hispida</name>
    <dbReference type="NCBI Taxonomy" id="260671"/>
    <lineage>
        <taxon>Eukaryota</taxon>
        <taxon>Fungi</taxon>
        <taxon>Dikarya</taxon>
        <taxon>Ascomycota</taxon>
        <taxon>Pezizomycotina</taxon>
        <taxon>Sordariomycetes</taxon>
        <taxon>Sordariomycetidae</taxon>
        <taxon>Sordariales</taxon>
        <taxon>Lasiosphaeriaceae</taxon>
        <taxon>Lasiosphaeria</taxon>
    </lineage>
</organism>
<dbReference type="EMBL" id="JAUIQD010000003">
    <property type="protein sequence ID" value="KAK3357764.1"/>
    <property type="molecule type" value="Genomic_DNA"/>
</dbReference>
<reference evidence="1" key="1">
    <citation type="journal article" date="2023" name="Mol. Phylogenet. Evol.">
        <title>Genome-scale phylogeny and comparative genomics of the fungal order Sordariales.</title>
        <authorList>
            <person name="Hensen N."/>
            <person name="Bonometti L."/>
            <person name="Westerberg I."/>
            <person name="Brannstrom I.O."/>
            <person name="Guillou S."/>
            <person name="Cros-Aarteil S."/>
            <person name="Calhoun S."/>
            <person name="Haridas S."/>
            <person name="Kuo A."/>
            <person name="Mondo S."/>
            <person name="Pangilinan J."/>
            <person name="Riley R."/>
            <person name="LaButti K."/>
            <person name="Andreopoulos B."/>
            <person name="Lipzen A."/>
            <person name="Chen C."/>
            <person name="Yan M."/>
            <person name="Daum C."/>
            <person name="Ng V."/>
            <person name="Clum A."/>
            <person name="Steindorff A."/>
            <person name="Ohm R.A."/>
            <person name="Martin F."/>
            <person name="Silar P."/>
            <person name="Natvig D.O."/>
            <person name="Lalanne C."/>
            <person name="Gautier V."/>
            <person name="Ament-Velasquez S.L."/>
            <person name="Kruys A."/>
            <person name="Hutchinson M.I."/>
            <person name="Powell A.J."/>
            <person name="Barry K."/>
            <person name="Miller A.N."/>
            <person name="Grigoriev I.V."/>
            <person name="Debuchy R."/>
            <person name="Gladieux P."/>
            <person name="Hiltunen Thoren M."/>
            <person name="Johannesson H."/>
        </authorList>
    </citation>
    <scope>NUCLEOTIDE SEQUENCE</scope>
    <source>
        <strain evidence="1">CBS 955.72</strain>
    </source>
</reference>
<comment type="caution">
    <text evidence="1">The sequence shown here is derived from an EMBL/GenBank/DDBJ whole genome shotgun (WGS) entry which is preliminary data.</text>
</comment>
<name>A0AAJ0MGF9_9PEZI</name>
<keyword evidence="2" id="KW-1185">Reference proteome</keyword>
<dbReference type="Proteomes" id="UP001275084">
    <property type="component" value="Unassembled WGS sequence"/>
</dbReference>
<dbReference type="AlphaFoldDB" id="A0AAJ0MGF9"/>
<protein>
    <submittedName>
        <fullName evidence="1">Uncharacterized protein</fullName>
    </submittedName>
</protein>
<accession>A0AAJ0MGF9</accession>
<gene>
    <name evidence="1" type="ORF">B0T25DRAFT_169288</name>
</gene>
<reference evidence="1" key="2">
    <citation type="submission" date="2023-06" db="EMBL/GenBank/DDBJ databases">
        <authorList>
            <consortium name="Lawrence Berkeley National Laboratory"/>
            <person name="Haridas S."/>
            <person name="Hensen N."/>
            <person name="Bonometti L."/>
            <person name="Westerberg I."/>
            <person name="Brannstrom I.O."/>
            <person name="Guillou S."/>
            <person name="Cros-Aarteil S."/>
            <person name="Calhoun S."/>
            <person name="Kuo A."/>
            <person name="Mondo S."/>
            <person name="Pangilinan J."/>
            <person name="Riley R."/>
            <person name="Labutti K."/>
            <person name="Andreopoulos B."/>
            <person name="Lipzen A."/>
            <person name="Chen C."/>
            <person name="Yanf M."/>
            <person name="Daum C."/>
            <person name="Ng V."/>
            <person name="Clum A."/>
            <person name="Steindorff A."/>
            <person name="Ohm R."/>
            <person name="Martin F."/>
            <person name="Silar P."/>
            <person name="Natvig D."/>
            <person name="Lalanne C."/>
            <person name="Gautier V."/>
            <person name="Ament-Velasquez S.L."/>
            <person name="Kruys A."/>
            <person name="Hutchinson M.I."/>
            <person name="Powell A.J."/>
            <person name="Barry K."/>
            <person name="Miller A.N."/>
            <person name="Grigoriev I.V."/>
            <person name="Debuchy R."/>
            <person name="Gladieux P."/>
            <person name="Thoren M.H."/>
            <person name="Johannesson H."/>
        </authorList>
    </citation>
    <scope>NUCLEOTIDE SEQUENCE</scope>
    <source>
        <strain evidence="1">CBS 955.72</strain>
    </source>
</reference>